<evidence type="ECO:0000313" key="2">
    <source>
        <dbReference type="Proteomes" id="UP000708208"/>
    </source>
</evidence>
<dbReference type="AlphaFoldDB" id="A0A8J2P474"/>
<organism evidence="1 2">
    <name type="scientific">Allacma fusca</name>
    <dbReference type="NCBI Taxonomy" id="39272"/>
    <lineage>
        <taxon>Eukaryota</taxon>
        <taxon>Metazoa</taxon>
        <taxon>Ecdysozoa</taxon>
        <taxon>Arthropoda</taxon>
        <taxon>Hexapoda</taxon>
        <taxon>Collembola</taxon>
        <taxon>Symphypleona</taxon>
        <taxon>Sminthuridae</taxon>
        <taxon>Allacma</taxon>
    </lineage>
</organism>
<accession>A0A8J2P474</accession>
<sequence length="81" mass="9239">MCIRNYSGAHGLFGNSLEYINGSLSPNVILKGSRPRIGLVFDAIKCSRWLSKREIKFCSLTIERNDVQCVKIKEDEEKYKA</sequence>
<proteinExistence type="predicted"/>
<keyword evidence="2" id="KW-1185">Reference proteome</keyword>
<dbReference type="EMBL" id="CAJVCH010194190">
    <property type="protein sequence ID" value="CAG7730429.1"/>
    <property type="molecule type" value="Genomic_DNA"/>
</dbReference>
<comment type="caution">
    <text evidence="1">The sequence shown here is derived from an EMBL/GenBank/DDBJ whole genome shotgun (WGS) entry which is preliminary data.</text>
</comment>
<evidence type="ECO:0000313" key="1">
    <source>
        <dbReference type="EMBL" id="CAG7730429.1"/>
    </source>
</evidence>
<gene>
    <name evidence="1" type="ORF">AFUS01_LOCUS19075</name>
</gene>
<reference evidence="1" key="1">
    <citation type="submission" date="2021-06" db="EMBL/GenBank/DDBJ databases">
        <authorList>
            <person name="Hodson N. C."/>
            <person name="Mongue J. A."/>
            <person name="Jaron S. K."/>
        </authorList>
    </citation>
    <scope>NUCLEOTIDE SEQUENCE</scope>
</reference>
<protein>
    <submittedName>
        <fullName evidence="1">Uncharacterized protein</fullName>
    </submittedName>
</protein>
<name>A0A8J2P474_9HEXA</name>
<dbReference type="Proteomes" id="UP000708208">
    <property type="component" value="Unassembled WGS sequence"/>
</dbReference>